<comment type="caution">
    <text evidence="1">The sequence shown here is derived from an EMBL/GenBank/DDBJ whole genome shotgun (WGS) entry which is preliminary data.</text>
</comment>
<sequence length="162" mass="18526">MDDLLAIAAQAAVGPLRVGQTFSETLRILGSPEHLRFAYDDMFDGTLIYGPAEVFVRIIDNNVSSYLIQLHLFRGSTRRHLQISNGISILRPRRFELSYDRVRDAVVEAGISFETNSLQDREEGMHPLMQFNDAVRFYFLRFGRHGSLQLSYIELGDFRGLL</sequence>
<dbReference type="RefSeq" id="WP_133317975.1">
    <property type="nucleotide sequence ID" value="NZ_SMTL01000007.1"/>
</dbReference>
<dbReference type="AlphaFoldDB" id="A0A4R5U9H6"/>
<reference evidence="1 2" key="1">
    <citation type="submission" date="2019-03" db="EMBL/GenBank/DDBJ databases">
        <title>Rhizobium sp. nov., an bacterium isolated from biocrust in Mu Us Desert.</title>
        <authorList>
            <person name="Lixiong L."/>
        </authorList>
    </citation>
    <scope>NUCLEOTIDE SEQUENCE [LARGE SCALE GENOMIC DNA]</scope>
    <source>
        <strain evidence="1 2">SPY-1</strain>
    </source>
</reference>
<dbReference type="OrthoDB" id="8410771at2"/>
<evidence type="ECO:0000313" key="2">
    <source>
        <dbReference type="Proteomes" id="UP000295238"/>
    </source>
</evidence>
<keyword evidence="2" id="KW-1185">Reference proteome</keyword>
<organism evidence="1 2">
    <name type="scientific">Rhizobium deserti</name>
    <dbReference type="NCBI Taxonomy" id="2547961"/>
    <lineage>
        <taxon>Bacteria</taxon>
        <taxon>Pseudomonadati</taxon>
        <taxon>Pseudomonadota</taxon>
        <taxon>Alphaproteobacteria</taxon>
        <taxon>Hyphomicrobiales</taxon>
        <taxon>Rhizobiaceae</taxon>
        <taxon>Rhizobium/Agrobacterium group</taxon>
        <taxon>Rhizobium</taxon>
    </lineage>
</organism>
<name>A0A4R5U9H6_9HYPH</name>
<protein>
    <submittedName>
        <fullName evidence="1">Uncharacterized protein</fullName>
    </submittedName>
</protein>
<gene>
    <name evidence="1" type="ORF">E2F50_20155</name>
</gene>
<proteinExistence type="predicted"/>
<accession>A0A4R5U9H6</accession>
<dbReference type="Proteomes" id="UP000295238">
    <property type="component" value="Unassembled WGS sequence"/>
</dbReference>
<evidence type="ECO:0000313" key="1">
    <source>
        <dbReference type="EMBL" id="TDK31259.1"/>
    </source>
</evidence>
<dbReference type="EMBL" id="SMTL01000007">
    <property type="protein sequence ID" value="TDK31259.1"/>
    <property type="molecule type" value="Genomic_DNA"/>
</dbReference>